<sequence>MAIKGLDMLHYAIIESEDSTSTTYGEVKEFGPAMALNLQPTINRGNLRADDKVLFSDSSKGPITVEVNTAYLEKTVEADVLGKEADANGGISDAASDNPPYIAIGGRAKSARGGYEYFWVYRVKLAPAEENKQTEQDTPTYQTPNLSGEGLPRLDDGLEKYKLWDQDPDVSDTSIIDEWFTEVIDKNWAPTV</sequence>
<dbReference type="EMBL" id="CP045915">
    <property type="protein sequence ID" value="QGH35133.1"/>
    <property type="molecule type" value="Genomic_DNA"/>
</dbReference>
<reference evidence="2 3" key="1">
    <citation type="submission" date="2019-11" db="EMBL/GenBank/DDBJ databases">
        <title>Gracilibacillus salitolerans sp. nov., a moderate halophile isolated from a saline soil in northwest China.</title>
        <authorList>
            <person name="Gan L."/>
        </authorList>
    </citation>
    <scope>NUCLEOTIDE SEQUENCE [LARGE SCALE GENOMIC DNA]</scope>
    <source>
        <strain evidence="2 3">SCU50</strain>
    </source>
</reference>
<dbReference type="InterPro" id="IPR006490">
    <property type="entry name" value="Maj_tail_phi13"/>
</dbReference>
<dbReference type="AlphaFoldDB" id="A0A5Q2TMC0"/>
<accession>A0A5Q2TMC0</accession>
<evidence type="ECO:0000313" key="3">
    <source>
        <dbReference type="Proteomes" id="UP000339690"/>
    </source>
</evidence>
<dbReference type="RefSeq" id="WP_153791607.1">
    <property type="nucleotide sequence ID" value="NZ_CP045915.1"/>
</dbReference>
<gene>
    <name evidence="2" type="ORF">GI584_14245</name>
</gene>
<organism evidence="2 3">
    <name type="scientific">Gracilibacillus salitolerans</name>
    <dbReference type="NCBI Taxonomy" id="2663022"/>
    <lineage>
        <taxon>Bacteria</taxon>
        <taxon>Bacillati</taxon>
        <taxon>Bacillota</taxon>
        <taxon>Bacilli</taxon>
        <taxon>Bacillales</taxon>
        <taxon>Bacillaceae</taxon>
        <taxon>Gracilibacillus</taxon>
    </lineage>
</organism>
<dbReference type="KEGG" id="grc:GI584_14245"/>
<evidence type="ECO:0000256" key="1">
    <source>
        <dbReference type="SAM" id="MobiDB-lite"/>
    </source>
</evidence>
<keyword evidence="3" id="KW-1185">Reference proteome</keyword>
<protein>
    <submittedName>
        <fullName evidence="2">Phage tail protein</fullName>
    </submittedName>
</protein>
<name>A0A5Q2TMC0_9BACI</name>
<dbReference type="NCBIfam" id="TIGR01603">
    <property type="entry name" value="maj_tail_phi13"/>
    <property type="match status" value="1"/>
</dbReference>
<dbReference type="Proteomes" id="UP000339690">
    <property type="component" value="Chromosome"/>
</dbReference>
<proteinExistence type="predicted"/>
<feature type="region of interest" description="Disordered" evidence="1">
    <location>
        <begin position="130"/>
        <end position="150"/>
    </location>
</feature>
<evidence type="ECO:0000313" key="2">
    <source>
        <dbReference type="EMBL" id="QGH35133.1"/>
    </source>
</evidence>
<feature type="compositionally biased region" description="Polar residues" evidence="1">
    <location>
        <begin position="136"/>
        <end position="146"/>
    </location>
</feature>